<comment type="caution">
    <text evidence="4">The sequence shown here is derived from an EMBL/GenBank/DDBJ whole genome shotgun (WGS) entry which is preliminary data.</text>
</comment>
<gene>
    <name evidence="4" type="primary">Rsph14</name>
    <name evidence="4" type="ORF">BUCABY_R07150</name>
</gene>
<feature type="non-terminal residue" evidence="4">
    <location>
        <position position="339"/>
    </location>
</feature>
<dbReference type="PROSITE" id="PS50176">
    <property type="entry name" value="ARM_REPEAT"/>
    <property type="match status" value="1"/>
</dbReference>
<dbReference type="Pfam" id="PF01602">
    <property type="entry name" value="Adaptin_N"/>
    <property type="match status" value="1"/>
</dbReference>
<evidence type="ECO:0000259" key="3">
    <source>
        <dbReference type="Pfam" id="PF01602"/>
    </source>
</evidence>
<evidence type="ECO:0000313" key="4">
    <source>
        <dbReference type="EMBL" id="NWR67351.1"/>
    </source>
</evidence>
<dbReference type="GO" id="GO:0006886">
    <property type="term" value="P:intracellular protein transport"/>
    <property type="evidence" value="ECO:0007669"/>
    <property type="project" value="InterPro"/>
</dbReference>
<dbReference type="Gene3D" id="1.25.10.10">
    <property type="entry name" value="Leucine-rich Repeat Variant"/>
    <property type="match status" value="2"/>
</dbReference>
<feature type="non-terminal residue" evidence="4">
    <location>
        <position position="1"/>
    </location>
</feature>
<accession>A0A7K4Z7I3</accession>
<dbReference type="OrthoDB" id="409644at2759"/>
<evidence type="ECO:0000256" key="2">
    <source>
        <dbReference type="PROSITE-ProRule" id="PRU00259"/>
    </source>
</evidence>
<dbReference type="InterPro" id="IPR002553">
    <property type="entry name" value="Clathrin/coatomer_adapt-like_N"/>
</dbReference>
<evidence type="ECO:0000313" key="5">
    <source>
        <dbReference type="Proteomes" id="UP000551127"/>
    </source>
</evidence>
<dbReference type="EMBL" id="VYZL01005863">
    <property type="protein sequence ID" value="NWR67351.1"/>
    <property type="molecule type" value="Genomic_DNA"/>
</dbReference>
<dbReference type="InterPro" id="IPR011989">
    <property type="entry name" value="ARM-like"/>
</dbReference>
<dbReference type="GO" id="GO:0030117">
    <property type="term" value="C:membrane coat"/>
    <property type="evidence" value="ECO:0007669"/>
    <property type="project" value="InterPro"/>
</dbReference>
<dbReference type="InterPro" id="IPR000225">
    <property type="entry name" value="Armadillo"/>
</dbReference>
<proteinExistence type="predicted"/>
<dbReference type="SUPFAM" id="SSF48371">
    <property type="entry name" value="ARM repeat"/>
    <property type="match status" value="1"/>
</dbReference>
<dbReference type="GO" id="GO:0012505">
    <property type="term" value="C:endomembrane system"/>
    <property type="evidence" value="ECO:0007669"/>
    <property type="project" value="UniProtKB-SubCell"/>
</dbReference>
<dbReference type="Proteomes" id="UP000551127">
    <property type="component" value="Unassembled WGS sequence"/>
</dbReference>
<dbReference type="InterPro" id="IPR042856">
    <property type="entry name" value="RSP14"/>
</dbReference>
<dbReference type="PANTHER" id="PTHR15599:SF1">
    <property type="entry name" value="RADIAL SPOKE HEAD 14 HOMOLOG"/>
    <property type="match status" value="1"/>
</dbReference>
<comment type="subcellular location">
    <subcellularLocation>
        <location evidence="1">Endomembrane system</location>
        <topology evidence="1">Peripheral membrane protein</topology>
    </subcellularLocation>
</comment>
<reference evidence="4 5" key="1">
    <citation type="submission" date="2019-09" db="EMBL/GenBank/DDBJ databases">
        <title>Bird 10,000 Genomes (B10K) Project - Family phase.</title>
        <authorList>
            <person name="Zhang G."/>
        </authorList>
    </citation>
    <scope>NUCLEOTIDE SEQUENCE [LARGE SCALE GENOMIC DNA]</scope>
    <source>
        <strain evidence="4">B10K-DU-012-80</strain>
    </source>
</reference>
<dbReference type="InterPro" id="IPR016024">
    <property type="entry name" value="ARM-type_fold"/>
</dbReference>
<sequence>MAHARISANLPPTINPTKAPIAFGKRALPKLKEELRSPELLTQQQALMTLCDLVHDPGNIYQAIEIGFVDDLKNLLLHHDSTVRQKATQVLYIMAMHSVGRQELIENGVISALTELLDDPVDICRKNTHQIFEMMAKLPEGAVDILHAGLIPLLVVKLKTELDEIQELILDTLSNCLRVEASEAVATGAITMLKEKLTHSSVTIRSKAAWVLLEIGTHAEGKSVLQEEVIPVLVSLLEDTDPEVQASATGALMFATVKPQGRFSALGAGAIPPLLKLVAEETSKARLSAIKTLTMLAELPEGRKTLLDHTDTFQQCLNDPCEAVKRAAKIAISVIKWRP</sequence>
<organism evidence="4 5">
    <name type="scientific">Bucorvus abyssinicus</name>
    <name type="common">Northern ground-hornbill</name>
    <name type="synonym">Abyssinian ground-hornbill</name>
    <dbReference type="NCBI Taxonomy" id="153643"/>
    <lineage>
        <taxon>Eukaryota</taxon>
        <taxon>Metazoa</taxon>
        <taxon>Chordata</taxon>
        <taxon>Craniata</taxon>
        <taxon>Vertebrata</taxon>
        <taxon>Euteleostomi</taxon>
        <taxon>Archelosauria</taxon>
        <taxon>Archosauria</taxon>
        <taxon>Dinosauria</taxon>
        <taxon>Saurischia</taxon>
        <taxon>Theropoda</taxon>
        <taxon>Coelurosauria</taxon>
        <taxon>Aves</taxon>
        <taxon>Neognathae</taxon>
        <taxon>Neoaves</taxon>
        <taxon>Telluraves</taxon>
        <taxon>Coraciimorphae</taxon>
        <taxon>Bucerotiformes</taxon>
        <taxon>Bucorvidae</taxon>
        <taxon>Bucorvus</taxon>
    </lineage>
</organism>
<dbReference type="GO" id="GO:0016192">
    <property type="term" value="P:vesicle-mediated transport"/>
    <property type="evidence" value="ECO:0007669"/>
    <property type="project" value="InterPro"/>
</dbReference>
<keyword evidence="5" id="KW-1185">Reference proteome</keyword>
<feature type="domain" description="Clathrin/coatomer adaptor adaptin-like N-terminal" evidence="3">
    <location>
        <begin position="31"/>
        <end position="298"/>
    </location>
</feature>
<name>A0A7K4Z7I3_BUCAB</name>
<dbReference type="PANTHER" id="PTHR15599">
    <property type="entry name" value="RTDR1"/>
    <property type="match status" value="1"/>
</dbReference>
<evidence type="ECO:0000256" key="1">
    <source>
        <dbReference type="ARBA" id="ARBA00004184"/>
    </source>
</evidence>
<feature type="repeat" description="ARM" evidence="2">
    <location>
        <begin position="228"/>
        <end position="270"/>
    </location>
</feature>
<protein>
    <submittedName>
        <fullName evidence="4">RSP14 protein</fullName>
    </submittedName>
</protein>
<dbReference type="SMART" id="SM00185">
    <property type="entry name" value="ARM"/>
    <property type="match status" value="5"/>
</dbReference>
<dbReference type="AlphaFoldDB" id="A0A7K4Z7I3"/>